<evidence type="ECO:0000313" key="2">
    <source>
        <dbReference type="Proteomes" id="UP000028924"/>
    </source>
</evidence>
<proteinExistence type="predicted"/>
<sequence length="57" mass="6221">MLGGRSQGAKSVRERCSKFQKTPIFALCCLPGRGATVGSCRTKLLWETLKTCKGCTR</sequence>
<evidence type="ECO:0000313" key="1">
    <source>
        <dbReference type="EMBL" id="KFM27533.1"/>
    </source>
</evidence>
<reference evidence="1 2" key="1">
    <citation type="journal article" date="2014" name="BMC Genomics">
        <title>Oil accumulation mechanisms of the oleaginous microalga Chlorella protothecoides revealed through its genome, transcriptomes, and proteomes.</title>
        <authorList>
            <person name="Gao C."/>
            <person name="Wang Y."/>
            <person name="Shen Y."/>
            <person name="Yan D."/>
            <person name="He X."/>
            <person name="Dai J."/>
            <person name="Wu Q."/>
        </authorList>
    </citation>
    <scope>NUCLEOTIDE SEQUENCE [LARGE SCALE GENOMIC DNA]</scope>
    <source>
        <strain evidence="1 2">0710</strain>
    </source>
</reference>
<dbReference type="GeneID" id="23616780"/>
<dbReference type="AlphaFoldDB" id="A0A087SP79"/>
<dbReference type="Proteomes" id="UP000028924">
    <property type="component" value="Unassembled WGS sequence"/>
</dbReference>
<organism evidence="1 2">
    <name type="scientific">Auxenochlorella protothecoides</name>
    <name type="common">Green microalga</name>
    <name type="synonym">Chlorella protothecoides</name>
    <dbReference type="NCBI Taxonomy" id="3075"/>
    <lineage>
        <taxon>Eukaryota</taxon>
        <taxon>Viridiplantae</taxon>
        <taxon>Chlorophyta</taxon>
        <taxon>core chlorophytes</taxon>
        <taxon>Trebouxiophyceae</taxon>
        <taxon>Chlorellales</taxon>
        <taxon>Chlorellaceae</taxon>
        <taxon>Auxenochlorella</taxon>
    </lineage>
</organism>
<gene>
    <name evidence="1" type="ORF">F751_5389</name>
</gene>
<accession>A0A087SP79</accession>
<name>A0A087SP79_AUXPR</name>
<protein>
    <submittedName>
        <fullName evidence="1">Uncharacterized protein</fullName>
    </submittedName>
</protein>
<dbReference type="EMBL" id="KL662148">
    <property type="protein sequence ID" value="KFM27533.1"/>
    <property type="molecule type" value="Genomic_DNA"/>
</dbReference>
<dbReference type="RefSeq" id="XP_011400510.1">
    <property type="nucleotide sequence ID" value="XM_011402208.1"/>
</dbReference>
<keyword evidence="2" id="KW-1185">Reference proteome</keyword>
<dbReference type="KEGG" id="apro:F751_5389"/>